<dbReference type="OMA" id="LYLHRTP"/>
<dbReference type="EnsemblPlants" id="ONIVA07G10280.1">
    <property type="protein sequence ID" value="ONIVA07G10280.1"/>
    <property type="gene ID" value="ONIVA07G10280"/>
</dbReference>
<dbReference type="AlphaFoldDB" id="A0A0E0HZS1"/>
<organism evidence="1">
    <name type="scientific">Oryza nivara</name>
    <name type="common">Indian wild rice</name>
    <name type="synonym">Oryza sativa f. spontanea</name>
    <dbReference type="NCBI Taxonomy" id="4536"/>
    <lineage>
        <taxon>Eukaryota</taxon>
        <taxon>Viridiplantae</taxon>
        <taxon>Streptophyta</taxon>
        <taxon>Embryophyta</taxon>
        <taxon>Tracheophyta</taxon>
        <taxon>Spermatophyta</taxon>
        <taxon>Magnoliopsida</taxon>
        <taxon>Liliopsida</taxon>
        <taxon>Poales</taxon>
        <taxon>Poaceae</taxon>
        <taxon>BOP clade</taxon>
        <taxon>Oryzoideae</taxon>
        <taxon>Oryzeae</taxon>
        <taxon>Oryzinae</taxon>
        <taxon>Oryza</taxon>
    </lineage>
</organism>
<keyword evidence="2" id="KW-1185">Reference proteome</keyword>
<proteinExistence type="predicted"/>
<name>A0A0E0HZS1_ORYNI</name>
<dbReference type="Proteomes" id="UP000006591">
    <property type="component" value="Chromosome 7"/>
</dbReference>
<sequence length="160" mass="18903">MITHLRFTIRSQFCMILNSSTTPHVIGLVVHVRDIEFRSLYLHRTPTRIIVLIIFIRVWDQQHTRNLTRWRSAWTHFGCVVTTLMRVDKRANYELTNEDVLAQFSVEYSTENCTLVDMGDFYVQKNHLTCLLSEDEFVNDDVSTTTYDEATLEFNCQYIL</sequence>
<dbReference type="STRING" id="4536.A0A0E0HZS1"/>
<protein>
    <submittedName>
        <fullName evidence="1">Uncharacterized protein</fullName>
    </submittedName>
</protein>
<accession>A0A0E0HZS1</accession>
<dbReference type="HOGENOM" id="CLU_1809367_0_0_1"/>
<reference evidence="1" key="1">
    <citation type="submission" date="2015-04" db="UniProtKB">
        <authorList>
            <consortium name="EnsemblPlants"/>
        </authorList>
    </citation>
    <scope>IDENTIFICATION</scope>
    <source>
        <strain evidence="1">SL10</strain>
    </source>
</reference>
<dbReference type="Gramene" id="ONIVA07G10280.1">
    <property type="protein sequence ID" value="ONIVA07G10280.1"/>
    <property type="gene ID" value="ONIVA07G10280"/>
</dbReference>
<evidence type="ECO:0000313" key="2">
    <source>
        <dbReference type="Proteomes" id="UP000006591"/>
    </source>
</evidence>
<evidence type="ECO:0000313" key="1">
    <source>
        <dbReference type="EnsemblPlants" id="ONIVA07G10280.1"/>
    </source>
</evidence>
<reference evidence="1" key="2">
    <citation type="submission" date="2018-04" db="EMBL/GenBank/DDBJ databases">
        <title>OnivRS2 (Oryza nivara Reference Sequence Version 2).</title>
        <authorList>
            <person name="Zhang J."/>
            <person name="Kudrna D."/>
            <person name="Lee S."/>
            <person name="Talag J."/>
            <person name="Rajasekar S."/>
            <person name="Welchert J."/>
            <person name="Hsing Y.-I."/>
            <person name="Wing R.A."/>
        </authorList>
    </citation>
    <scope>NUCLEOTIDE SEQUENCE [LARGE SCALE GENOMIC DNA]</scope>
    <source>
        <strain evidence="1">SL10</strain>
    </source>
</reference>